<gene>
    <name evidence="1" type="ORF">OXX778_LOCUS16520</name>
</gene>
<dbReference type="EMBL" id="CAJNOC010003926">
    <property type="protein sequence ID" value="CAF1003274.1"/>
    <property type="molecule type" value="Genomic_DNA"/>
</dbReference>
<sequence>MELRFLNQNLKVQKKLQNFNYDRIFYNDSTLNEEFDLEPGMIIDSNKTFFCILIQPNTNQSEEDQNFAIQTTDIAVNDNVNENIDNIQPNIFPTRSSLADISNINCSTDILNDEKTKACEVTKWRIRLIKVAGSLIMKNNGNNPSKSIKERTAKALIELYPVLKNDKLSKGYEHIYDQEKKINL</sequence>
<keyword evidence="2" id="KW-1185">Reference proteome</keyword>
<comment type="caution">
    <text evidence="1">The sequence shown here is derived from an EMBL/GenBank/DDBJ whole genome shotgun (WGS) entry which is preliminary data.</text>
</comment>
<proteinExistence type="predicted"/>
<evidence type="ECO:0000313" key="2">
    <source>
        <dbReference type="Proteomes" id="UP000663879"/>
    </source>
</evidence>
<name>A0A814H011_9BILA</name>
<dbReference type="Proteomes" id="UP000663879">
    <property type="component" value="Unassembled WGS sequence"/>
</dbReference>
<organism evidence="1 2">
    <name type="scientific">Brachionus calyciflorus</name>
    <dbReference type="NCBI Taxonomy" id="104777"/>
    <lineage>
        <taxon>Eukaryota</taxon>
        <taxon>Metazoa</taxon>
        <taxon>Spiralia</taxon>
        <taxon>Gnathifera</taxon>
        <taxon>Rotifera</taxon>
        <taxon>Eurotatoria</taxon>
        <taxon>Monogononta</taxon>
        <taxon>Pseudotrocha</taxon>
        <taxon>Ploima</taxon>
        <taxon>Brachionidae</taxon>
        <taxon>Brachionus</taxon>
    </lineage>
</organism>
<protein>
    <submittedName>
        <fullName evidence="1">Uncharacterized protein</fullName>
    </submittedName>
</protein>
<dbReference type="AlphaFoldDB" id="A0A814H011"/>
<reference evidence="1" key="1">
    <citation type="submission" date="2021-02" db="EMBL/GenBank/DDBJ databases">
        <authorList>
            <person name="Nowell W R."/>
        </authorList>
    </citation>
    <scope>NUCLEOTIDE SEQUENCE</scope>
    <source>
        <strain evidence="1">Ploen Becks lab</strain>
    </source>
</reference>
<accession>A0A814H011</accession>
<evidence type="ECO:0000313" key="1">
    <source>
        <dbReference type="EMBL" id="CAF1003274.1"/>
    </source>
</evidence>
<dbReference type="OrthoDB" id="6781906at2759"/>